<sequence length="61" mass="6848">MNTNEPKKKSIFIYIVEFAIGYLSVLGFLSVAFFDRLPETTNLLIVSLILTTIILGLAEKK</sequence>
<accession>A0A554LLI7</accession>
<keyword evidence="1" id="KW-0472">Membrane</keyword>
<keyword evidence="1" id="KW-1133">Transmembrane helix</keyword>
<proteinExistence type="predicted"/>
<protein>
    <submittedName>
        <fullName evidence="2">Uncharacterized protein</fullName>
    </submittedName>
</protein>
<feature type="transmembrane region" description="Helical" evidence="1">
    <location>
        <begin position="40"/>
        <end position="58"/>
    </location>
</feature>
<evidence type="ECO:0000313" key="3">
    <source>
        <dbReference type="Proteomes" id="UP000315589"/>
    </source>
</evidence>
<dbReference type="AlphaFoldDB" id="A0A554LLI7"/>
<evidence type="ECO:0000313" key="2">
    <source>
        <dbReference type="EMBL" id="TSC93746.1"/>
    </source>
</evidence>
<gene>
    <name evidence="2" type="ORF">CEN91_124</name>
</gene>
<comment type="caution">
    <text evidence="2">The sequence shown here is derived from an EMBL/GenBank/DDBJ whole genome shotgun (WGS) entry which is preliminary data.</text>
</comment>
<keyword evidence="1" id="KW-0812">Transmembrane</keyword>
<organism evidence="2 3">
    <name type="scientific">Candidatus Berkelbacteria bacterium Licking1014_85</name>
    <dbReference type="NCBI Taxonomy" id="2017148"/>
    <lineage>
        <taxon>Bacteria</taxon>
        <taxon>Candidatus Berkelbacteria</taxon>
    </lineage>
</organism>
<dbReference type="EMBL" id="VMGI01000011">
    <property type="protein sequence ID" value="TSC93746.1"/>
    <property type="molecule type" value="Genomic_DNA"/>
</dbReference>
<name>A0A554LLI7_9BACT</name>
<reference evidence="2 3" key="1">
    <citation type="submission" date="2017-07" db="EMBL/GenBank/DDBJ databases">
        <title>Mechanisms for carbon and nitrogen cycling indicate functional differentiation within the Candidate Phyla Radiation.</title>
        <authorList>
            <person name="Danczak R.E."/>
            <person name="Johnston M.D."/>
            <person name="Kenah C."/>
            <person name="Slattery M."/>
            <person name="Wrighton K.C."/>
            <person name="Wilkins M.J."/>
        </authorList>
    </citation>
    <scope>NUCLEOTIDE SEQUENCE [LARGE SCALE GENOMIC DNA]</scope>
    <source>
        <strain evidence="2">Licking1014_85</strain>
    </source>
</reference>
<dbReference type="Proteomes" id="UP000315589">
    <property type="component" value="Unassembled WGS sequence"/>
</dbReference>
<evidence type="ECO:0000256" key="1">
    <source>
        <dbReference type="SAM" id="Phobius"/>
    </source>
</evidence>
<feature type="transmembrane region" description="Helical" evidence="1">
    <location>
        <begin position="12"/>
        <end position="34"/>
    </location>
</feature>